<dbReference type="GO" id="GO:0016020">
    <property type="term" value="C:membrane"/>
    <property type="evidence" value="ECO:0007669"/>
    <property type="project" value="InterPro"/>
</dbReference>
<evidence type="ECO:0000256" key="10">
    <source>
        <dbReference type="SAM" id="Phobius"/>
    </source>
</evidence>
<keyword evidence="4" id="KW-0808">Transferase</keyword>
<dbReference type="InterPro" id="IPR003594">
    <property type="entry name" value="HATPase_dom"/>
</dbReference>
<proteinExistence type="predicted"/>
<evidence type="ECO:0000259" key="12">
    <source>
        <dbReference type="SMART" id="SM00387"/>
    </source>
</evidence>
<feature type="coiled-coil region" evidence="9">
    <location>
        <begin position="494"/>
        <end position="521"/>
    </location>
</feature>
<dbReference type="InterPro" id="IPR036890">
    <property type="entry name" value="HATPase_C_sf"/>
</dbReference>
<dbReference type="PANTHER" id="PTHR24421:SF10">
    <property type="entry name" value="NITRATE_NITRITE SENSOR PROTEIN NARQ"/>
    <property type="match status" value="1"/>
</dbReference>
<evidence type="ECO:0000256" key="4">
    <source>
        <dbReference type="ARBA" id="ARBA00022679"/>
    </source>
</evidence>
<dbReference type="SMART" id="SM00387">
    <property type="entry name" value="HATPase_c"/>
    <property type="match status" value="1"/>
</dbReference>
<dbReference type="GO" id="GO:0046983">
    <property type="term" value="F:protein dimerization activity"/>
    <property type="evidence" value="ECO:0007669"/>
    <property type="project" value="InterPro"/>
</dbReference>
<evidence type="ECO:0000256" key="5">
    <source>
        <dbReference type="ARBA" id="ARBA00022741"/>
    </source>
</evidence>
<dbReference type="EC" id="2.7.13.3" evidence="2"/>
<feature type="transmembrane region" description="Helical" evidence="10">
    <location>
        <begin position="41"/>
        <end position="60"/>
    </location>
</feature>
<reference evidence="13 14" key="1">
    <citation type="submission" date="2019-09" db="EMBL/GenBank/DDBJ databases">
        <title>Mumia zhuanghuii sp. nov. isolated from the intestinal contents of plateau pika (Ochotona curzoniae) in the Qinghai-Tibet plateau of China.</title>
        <authorList>
            <person name="Tian Z."/>
        </authorList>
    </citation>
    <scope>NUCLEOTIDE SEQUENCE [LARGE SCALE GENOMIC DNA]</scope>
    <source>
        <strain evidence="14">350</strain>
    </source>
</reference>
<evidence type="ECO:0000256" key="3">
    <source>
        <dbReference type="ARBA" id="ARBA00022553"/>
    </source>
</evidence>
<evidence type="ECO:0000256" key="7">
    <source>
        <dbReference type="ARBA" id="ARBA00022840"/>
    </source>
</evidence>
<keyword evidence="8" id="KW-0902">Two-component regulatory system</keyword>
<dbReference type="GO" id="GO:0005524">
    <property type="term" value="F:ATP binding"/>
    <property type="evidence" value="ECO:0007669"/>
    <property type="project" value="UniProtKB-KW"/>
</dbReference>
<dbReference type="PANTHER" id="PTHR24421">
    <property type="entry name" value="NITRATE/NITRITE SENSOR PROTEIN NARX-RELATED"/>
    <property type="match status" value="1"/>
</dbReference>
<dbReference type="Pfam" id="PF02518">
    <property type="entry name" value="HATPase_c"/>
    <property type="match status" value="1"/>
</dbReference>
<dbReference type="CDD" id="cd16917">
    <property type="entry name" value="HATPase_UhpB-NarQ-NarX-like"/>
    <property type="match status" value="1"/>
</dbReference>
<feature type="transmembrane region" description="Helical" evidence="10">
    <location>
        <begin position="67"/>
        <end position="90"/>
    </location>
</feature>
<dbReference type="SUPFAM" id="SSF55874">
    <property type="entry name" value="ATPase domain of HSP90 chaperone/DNA topoisomerase II/histidine kinase"/>
    <property type="match status" value="1"/>
</dbReference>
<dbReference type="InterPro" id="IPR050482">
    <property type="entry name" value="Sensor_HK_TwoCompSys"/>
</dbReference>
<gene>
    <name evidence="13" type="ORF">FE697_017735</name>
</gene>
<evidence type="ECO:0000313" key="14">
    <source>
        <dbReference type="Proteomes" id="UP000307768"/>
    </source>
</evidence>
<dbReference type="Pfam" id="PF07730">
    <property type="entry name" value="HisKA_3"/>
    <property type="match status" value="1"/>
</dbReference>
<keyword evidence="7" id="KW-0067">ATP-binding</keyword>
<feature type="transmembrane region" description="Helical" evidence="10">
    <location>
        <begin position="301"/>
        <end position="320"/>
    </location>
</feature>
<feature type="chain" id="PRO_5024358547" description="histidine kinase" evidence="11">
    <location>
        <begin position="29"/>
        <end position="656"/>
    </location>
</feature>
<dbReference type="InterPro" id="IPR011712">
    <property type="entry name" value="Sig_transdc_His_kin_sub3_dim/P"/>
</dbReference>
<dbReference type="Proteomes" id="UP000307768">
    <property type="component" value="Unassembled WGS sequence"/>
</dbReference>
<evidence type="ECO:0000256" key="1">
    <source>
        <dbReference type="ARBA" id="ARBA00000085"/>
    </source>
</evidence>
<dbReference type="GO" id="GO:0000155">
    <property type="term" value="F:phosphorelay sensor kinase activity"/>
    <property type="evidence" value="ECO:0007669"/>
    <property type="project" value="InterPro"/>
</dbReference>
<organism evidence="13 14">
    <name type="scientific">Mumia zhuanghuii</name>
    <dbReference type="NCBI Taxonomy" id="2585211"/>
    <lineage>
        <taxon>Bacteria</taxon>
        <taxon>Bacillati</taxon>
        <taxon>Actinomycetota</taxon>
        <taxon>Actinomycetes</taxon>
        <taxon>Propionibacteriales</taxon>
        <taxon>Nocardioidaceae</taxon>
        <taxon>Mumia</taxon>
    </lineage>
</organism>
<feature type="transmembrane region" description="Helical" evidence="10">
    <location>
        <begin position="176"/>
        <end position="200"/>
    </location>
</feature>
<feature type="transmembrane region" description="Helical" evidence="10">
    <location>
        <begin position="239"/>
        <end position="259"/>
    </location>
</feature>
<keyword evidence="10" id="KW-0472">Membrane</keyword>
<evidence type="ECO:0000256" key="6">
    <source>
        <dbReference type="ARBA" id="ARBA00022777"/>
    </source>
</evidence>
<feature type="domain" description="Histidine kinase/HSP90-like ATPase" evidence="12">
    <location>
        <begin position="560"/>
        <end position="650"/>
    </location>
</feature>
<protein>
    <recommendedName>
        <fullName evidence="2">histidine kinase</fullName>
        <ecNumber evidence="2">2.7.13.3</ecNumber>
    </recommendedName>
</protein>
<keyword evidence="3" id="KW-0597">Phosphoprotein</keyword>
<dbReference type="Gene3D" id="1.20.5.1930">
    <property type="match status" value="1"/>
</dbReference>
<dbReference type="AlphaFoldDB" id="A0A5Q6RNY9"/>
<dbReference type="RefSeq" id="WP_149770975.1">
    <property type="nucleotide sequence ID" value="NZ_VDFQ02000006.1"/>
</dbReference>
<keyword evidence="10" id="KW-0812">Transmembrane</keyword>
<sequence length="656" mass="68031">MRARTAPAMRRRPSWVAWSLAATSVASAALAVVIGAGETVASGAVAFAMVFGPPGGLIAARLPRNPVGWLMVLVGVAFGGTALALAWLSAGGGWGAPWAAWWVDRGSAVIVPATFLLVVLLPDGRLPSVRWRPLVATVVAAQLLVIAGWCLVSGSATVGSPSSGSLENPIGVLPETWATAFEALEPVLVVPFVLGLPAVVHRLRVPQERAPAVSILAGVVVFVLMLTVPDLVWPAAAEWFHLAGALILTGSIVAAVLRGRVDHVQVVVSHAVVYSLLTVTLLVAYASLVAASTAVGASEQLTALLTAGVALALLPARSLLQRMLSRAMYGDGSEPQRALRRLSASVATSDDLDGLLQGLAHTVRLSVRARWVVVEFRGSTVLDGRPPTPATPAEVVVLDGGEGDAGSLSVGLAPGRSLRTSERELVHDLAEHGARAARVMCMAADLAAARQTLVASREDERARLRQELHDDLGPILAGLAMQLGSLPALVATDSDLASTRLQRLEAEARTALERTRRISRDLRPPALDELGFIGALVDAGRSLGVRVQVTGDRPALLSAAVEVAAYRIACEAILNARRHAGSEQVDVVLRHEVDGLVLEVSDTGPGMSGTEAGTGLTSMRQRAAELGGTLALCPTPGGGLTVVAVLPDGDSSVAPR</sequence>
<evidence type="ECO:0000256" key="2">
    <source>
        <dbReference type="ARBA" id="ARBA00012438"/>
    </source>
</evidence>
<feature type="transmembrane region" description="Helical" evidence="10">
    <location>
        <begin position="271"/>
        <end position="295"/>
    </location>
</feature>
<feature type="transmembrane region" description="Helical" evidence="10">
    <location>
        <begin position="134"/>
        <end position="156"/>
    </location>
</feature>
<feature type="signal peptide" evidence="11">
    <location>
        <begin position="1"/>
        <end position="28"/>
    </location>
</feature>
<keyword evidence="5" id="KW-0547">Nucleotide-binding</keyword>
<evidence type="ECO:0000256" key="8">
    <source>
        <dbReference type="ARBA" id="ARBA00023012"/>
    </source>
</evidence>
<dbReference type="Gene3D" id="3.30.565.10">
    <property type="entry name" value="Histidine kinase-like ATPase, C-terminal domain"/>
    <property type="match status" value="1"/>
</dbReference>
<evidence type="ECO:0000256" key="9">
    <source>
        <dbReference type="SAM" id="Coils"/>
    </source>
</evidence>
<keyword evidence="9" id="KW-0175">Coiled coil</keyword>
<feature type="transmembrane region" description="Helical" evidence="10">
    <location>
        <begin position="102"/>
        <end position="122"/>
    </location>
</feature>
<dbReference type="EMBL" id="VDFQ02000006">
    <property type="protein sequence ID" value="KAA1419752.1"/>
    <property type="molecule type" value="Genomic_DNA"/>
</dbReference>
<dbReference type="OrthoDB" id="227596at2"/>
<evidence type="ECO:0000256" key="11">
    <source>
        <dbReference type="SAM" id="SignalP"/>
    </source>
</evidence>
<feature type="transmembrane region" description="Helical" evidence="10">
    <location>
        <begin position="212"/>
        <end position="233"/>
    </location>
</feature>
<evidence type="ECO:0000313" key="13">
    <source>
        <dbReference type="EMBL" id="KAA1419752.1"/>
    </source>
</evidence>
<comment type="catalytic activity">
    <reaction evidence="1">
        <text>ATP + protein L-histidine = ADP + protein N-phospho-L-histidine.</text>
        <dbReference type="EC" id="2.7.13.3"/>
    </reaction>
</comment>
<accession>A0A5Q6RNY9</accession>
<keyword evidence="10" id="KW-1133">Transmembrane helix</keyword>
<name>A0A5Q6RNY9_9ACTN</name>
<comment type="caution">
    <text evidence="13">The sequence shown here is derived from an EMBL/GenBank/DDBJ whole genome shotgun (WGS) entry which is preliminary data.</text>
</comment>
<keyword evidence="11" id="KW-0732">Signal</keyword>
<keyword evidence="6 13" id="KW-0418">Kinase</keyword>